<keyword evidence="3" id="KW-0813">Transport</keyword>
<dbReference type="RefSeq" id="WP_262682905.1">
    <property type="nucleotide sequence ID" value="NZ_JAOQIO010000007.1"/>
</dbReference>
<dbReference type="Proteomes" id="UP001652445">
    <property type="component" value="Unassembled WGS sequence"/>
</dbReference>
<evidence type="ECO:0000256" key="3">
    <source>
        <dbReference type="ARBA" id="ARBA00022448"/>
    </source>
</evidence>
<evidence type="ECO:0000256" key="2">
    <source>
        <dbReference type="ARBA" id="ARBA00007998"/>
    </source>
</evidence>
<dbReference type="EMBL" id="JAOQIO010000007">
    <property type="protein sequence ID" value="MCU6791326.1"/>
    <property type="molecule type" value="Genomic_DNA"/>
</dbReference>
<feature type="transmembrane region" description="Helical" evidence="8">
    <location>
        <begin position="211"/>
        <end position="238"/>
    </location>
</feature>
<keyword evidence="6 8" id="KW-1133">Transmembrane helix</keyword>
<feature type="transmembrane region" description="Helical" evidence="8">
    <location>
        <begin position="258"/>
        <end position="283"/>
    </location>
</feature>
<comment type="caution">
    <text evidence="9">The sequence shown here is derived from an EMBL/GenBank/DDBJ whole genome shotgun (WGS) entry which is preliminary data.</text>
</comment>
<dbReference type="Pfam" id="PF03845">
    <property type="entry name" value="Spore_permease"/>
    <property type="match status" value="1"/>
</dbReference>
<keyword evidence="10" id="KW-1185">Reference proteome</keyword>
<feature type="transmembrane region" description="Helical" evidence="8">
    <location>
        <begin position="181"/>
        <end position="199"/>
    </location>
</feature>
<evidence type="ECO:0000256" key="6">
    <source>
        <dbReference type="ARBA" id="ARBA00022989"/>
    </source>
</evidence>
<feature type="transmembrane region" description="Helical" evidence="8">
    <location>
        <begin position="325"/>
        <end position="344"/>
    </location>
</feature>
<evidence type="ECO:0000256" key="8">
    <source>
        <dbReference type="SAM" id="Phobius"/>
    </source>
</evidence>
<comment type="subcellular location">
    <subcellularLocation>
        <location evidence="1">Membrane</location>
        <topology evidence="1">Multi-pass membrane protein</topology>
    </subcellularLocation>
</comment>
<evidence type="ECO:0000256" key="7">
    <source>
        <dbReference type="ARBA" id="ARBA00023136"/>
    </source>
</evidence>
<dbReference type="InterPro" id="IPR004761">
    <property type="entry name" value="Spore_GerAB"/>
</dbReference>
<feature type="transmembrane region" description="Helical" evidence="8">
    <location>
        <begin position="34"/>
        <end position="54"/>
    </location>
</feature>
<comment type="similarity">
    <text evidence="2">Belongs to the amino acid-polyamine-organocation (APC) superfamily. Spore germination protein (SGP) (TC 2.A.3.9) family.</text>
</comment>
<dbReference type="PANTHER" id="PTHR34975">
    <property type="entry name" value="SPORE GERMINATION PROTEIN A2"/>
    <property type="match status" value="1"/>
</dbReference>
<dbReference type="PANTHER" id="PTHR34975:SF2">
    <property type="entry name" value="SPORE GERMINATION PROTEIN A2"/>
    <property type="match status" value="1"/>
</dbReference>
<evidence type="ECO:0000313" key="9">
    <source>
        <dbReference type="EMBL" id="MCU6791326.1"/>
    </source>
</evidence>
<evidence type="ECO:0000256" key="4">
    <source>
        <dbReference type="ARBA" id="ARBA00022544"/>
    </source>
</evidence>
<feature type="transmembrane region" description="Helical" evidence="8">
    <location>
        <begin position="138"/>
        <end position="161"/>
    </location>
</feature>
<feature type="transmembrane region" description="Helical" evidence="8">
    <location>
        <begin position="107"/>
        <end position="126"/>
    </location>
</feature>
<gene>
    <name evidence="9" type="ORF">OB236_04190</name>
</gene>
<feature type="transmembrane region" description="Helical" evidence="8">
    <location>
        <begin position="75"/>
        <end position="95"/>
    </location>
</feature>
<accession>A0ABT2U9K6</accession>
<sequence>MNKNLVLILFLLVHLSLFFYLYPVNIIEAATKGSWEPILVGFLLEALLTGVYLKGLSAFPGKDIVDIFTGVSGKWIARAMLVPYFIFLFVNFNVAHRMELDSVNVVLLPKTPMLFLLLLYGIPFYAAWKGIQSIARGAVIVSVFGVPLILFSLMSGIKNFSFQQIFPLLDTHMTFFSKTQFYSALFAHTGFLFLGMIGLKDKVSMRYIIPVLMMLSFFGLCAVYVPLLIFGPEAIIYLRYPVVLTSDTVDMEWVIFDWLPTFFIISTIAVSMVEAAVSFWIMTTLLQKLFSFRKRGVAIIGLGILSYVFSAMIVNTDWLDRLNSWNTIFCLYSILVIPMMVWMMSSKYRRNSA</sequence>
<name>A0ABT2U9K6_9BACL</name>
<evidence type="ECO:0000256" key="5">
    <source>
        <dbReference type="ARBA" id="ARBA00022692"/>
    </source>
</evidence>
<reference evidence="9 10" key="1">
    <citation type="submission" date="2022-09" db="EMBL/GenBank/DDBJ databases">
        <authorList>
            <person name="Han X.L."/>
            <person name="Wang Q."/>
            <person name="Lu T."/>
        </authorList>
    </citation>
    <scope>NUCLEOTIDE SEQUENCE [LARGE SCALE GENOMIC DNA]</scope>
    <source>
        <strain evidence="9 10">WQ 127069</strain>
    </source>
</reference>
<keyword evidence="4" id="KW-0309">Germination</keyword>
<organism evidence="9 10">
    <name type="scientific">Paenibacillus baimaensis</name>
    <dbReference type="NCBI Taxonomy" id="2982185"/>
    <lineage>
        <taxon>Bacteria</taxon>
        <taxon>Bacillati</taxon>
        <taxon>Bacillota</taxon>
        <taxon>Bacilli</taxon>
        <taxon>Bacillales</taxon>
        <taxon>Paenibacillaceae</taxon>
        <taxon>Paenibacillus</taxon>
    </lineage>
</organism>
<evidence type="ECO:0000256" key="1">
    <source>
        <dbReference type="ARBA" id="ARBA00004141"/>
    </source>
</evidence>
<feature type="transmembrane region" description="Helical" evidence="8">
    <location>
        <begin position="5"/>
        <end position="22"/>
    </location>
</feature>
<keyword evidence="5 8" id="KW-0812">Transmembrane</keyword>
<feature type="transmembrane region" description="Helical" evidence="8">
    <location>
        <begin position="295"/>
        <end position="313"/>
    </location>
</feature>
<protein>
    <submittedName>
        <fullName evidence="9">GerAB/ArcD/ProY family transporter</fullName>
    </submittedName>
</protein>
<proteinExistence type="inferred from homology"/>
<evidence type="ECO:0000313" key="10">
    <source>
        <dbReference type="Proteomes" id="UP001652445"/>
    </source>
</evidence>
<keyword evidence="7 8" id="KW-0472">Membrane</keyword>